<evidence type="ECO:0000259" key="1">
    <source>
        <dbReference type="Pfam" id="PF05175"/>
    </source>
</evidence>
<evidence type="ECO:0000313" key="2">
    <source>
        <dbReference type="EMBL" id="GAA2136965.1"/>
    </source>
</evidence>
<dbReference type="RefSeq" id="WP_344462442.1">
    <property type="nucleotide sequence ID" value="NZ_BAAANT010000007.1"/>
</dbReference>
<dbReference type="SUPFAM" id="SSF53335">
    <property type="entry name" value="S-adenosyl-L-methionine-dependent methyltransferases"/>
    <property type="match status" value="1"/>
</dbReference>
<keyword evidence="3" id="KW-1185">Reference proteome</keyword>
<dbReference type="InterPro" id="IPR002052">
    <property type="entry name" value="DNA_methylase_N6_adenine_CS"/>
</dbReference>
<accession>A0ABP5KT39</accession>
<keyword evidence="2" id="KW-0808">Transferase</keyword>
<dbReference type="Gene3D" id="3.40.50.150">
    <property type="entry name" value="Vaccinia Virus protein VP39"/>
    <property type="match status" value="1"/>
</dbReference>
<organism evidence="2 3">
    <name type="scientific">Kitasatospora kazusensis</name>
    <dbReference type="NCBI Taxonomy" id="407974"/>
    <lineage>
        <taxon>Bacteria</taxon>
        <taxon>Bacillati</taxon>
        <taxon>Actinomycetota</taxon>
        <taxon>Actinomycetes</taxon>
        <taxon>Kitasatosporales</taxon>
        <taxon>Streptomycetaceae</taxon>
        <taxon>Kitasatospora</taxon>
    </lineage>
</organism>
<sequence length="316" mass="33865">MKIDEQTRAVLEQAVACGEELRLPTDLDPGLYRRADALLVAVGGKWNRSRQAHLLPGGAARAVAALLAAGQAKTARERIIERQFFPTPQHIAELLTDLAGLTSGHQALEPSAGDGAIAREMAAAGAAVDCIELDADSADAIRSAGYARTVIAGDFLKWPRRPDYDAVVMNPPFAKRQDLHHVLHAEGFVRPGGKLVAIMSEGITYWSDRAAVQFRNHVEESGGSIAPLPANAFREVGAKWSTVVVVLPVTGQPAAPPPRAEPRRLWSCMTGADFGRPAKPVQDSLLILDGNPDELGTEPLDGFGFGAPMHRSLEKR</sequence>
<protein>
    <submittedName>
        <fullName evidence="2">Methyltransferase</fullName>
    </submittedName>
</protein>
<gene>
    <name evidence="2" type="ORF">GCM10009760_16890</name>
</gene>
<comment type="caution">
    <text evidence="2">The sequence shown here is derived from an EMBL/GenBank/DDBJ whole genome shotgun (WGS) entry which is preliminary data.</text>
</comment>
<dbReference type="Proteomes" id="UP001422759">
    <property type="component" value="Unassembled WGS sequence"/>
</dbReference>
<dbReference type="PROSITE" id="PS00092">
    <property type="entry name" value="N6_MTASE"/>
    <property type="match status" value="1"/>
</dbReference>
<dbReference type="InterPro" id="IPR007848">
    <property type="entry name" value="Small_mtfrase_dom"/>
</dbReference>
<evidence type="ECO:0000313" key="3">
    <source>
        <dbReference type="Proteomes" id="UP001422759"/>
    </source>
</evidence>
<feature type="domain" description="Methyltransferase small" evidence="1">
    <location>
        <begin position="104"/>
        <end position="205"/>
    </location>
</feature>
<dbReference type="CDD" id="cd02440">
    <property type="entry name" value="AdoMet_MTases"/>
    <property type="match status" value="1"/>
</dbReference>
<proteinExistence type="predicted"/>
<dbReference type="GO" id="GO:0032259">
    <property type="term" value="P:methylation"/>
    <property type="evidence" value="ECO:0007669"/>
    <property type="project" value="UniProtKB-KW"/>
</dbReference>
<dbReference type="EMBL" id="BAAANT010000007">
    <property type="protein sequence ID" value="GAA2136965.1"/>
    <property type="molecule type" value="Genomic_DNA"/>
</dbReference>
<dbReference type="Pfam" id="PF05175">
    <property type="entry name" value="MTS"/>
    <property type="match status" value="1"/>
</dbReference>
<dbReference type="InterPro" id="IPR029063">
    <property type="entry name" value="SAM-dependent_MTases_sf"/>
</dbReference>
<dbReference type="GO" id="GO:0008168">
    <property type="term" value="F:methyltransferase activity"/>
    <property type="evidence" value="ECO:0007669"/>
    <property type="project" value="UniProtKB-KW"/>
</dbReference>
<dbReference type="PRINTS" id="PR00507">
    <property type="entry name" value="N12N6MTFRASE"/>
</dbReference>
<reference evidence="3" key="1">
    <citation type="journal article" date="2019" name="Int. J. Syst. Evol. Microbiol.">
        <title>The Global Catalogue of Microorganisms (GCM) 10K type strain sequencing project: providing services to taxonomists for standard genome sequencing and annotation.</title>
        <authorList>
            <consortium name="The Broad Institute Genomics Platform"/>
            <consortium name="The Broad Institute Genome Sequencing Center for Infectious Disease"/>
            <person name="Wu L."/>
            <person name="Ma J."/>
        </authorList>
    </citation>
    <scope>NUCLEOTIDE SEQUENCE [LARGE SCALE GENOMIC DNA]</scope>
    <source>
        <strain evidence="3">JCM 14560</strain>
    </source>
</reference>
<keyword evidence="2" id="KW-0489">Methyltransferase</keyword>
<name>A0ABP5KT39_9ACTN</name>